<name>A0AC61ZU20_9ARCH</name>
<gene>
    <name evidence="1" type="ORF">DSAG12_04380</name>
</gene>
<reference evidence="1 2" key="1">
    <citation type="journal article" date="2020" name="Nature">
        <title>Isolation of an archaeon at the prokaryote-eukaryote interface.</title>
        <authorList>
            <person name="Imachi H."/>
            <person name="Nobu M.K."/>
            <person name="Nakahara N."/>
            <person name="Morono Y."/>
            <person name="Ogawara M."/>
            <person name="Takaki Y."/>
            <person name="Takano Y."/>
            <person name="Uematsu K."/>
            <person name="Ikuta T."/>
            <person name="Ito M."/>
            <person name="Matsui Y."/>
            <person name="Miyazaki M."/>
            <person name="Murata K."/>
            <person name="Saito Y."/>
            <person name="Sakai S."/>
            <person name="Song C."/>
            <person name="Tasumi E."/>
            <person name="Yamanaka Y."/>
            <person name="Yamaguchi T."/>
            <person name="Kamagata Y."/>
            <person name="Tamaki H."/>
            <person name="Takai K."/>
        </authorList>
    </citation>
    <scope>NUCLEOTIDE SEQUENCE [LARGE SCALE GENOMIC DNA]</scope>
    <source>
        <strain evidence="1 2">MK-D1</strain>
    </source>
</reference>
<sequence>MVPRKSSINETVESIFFKLSSETPKTITDLVRETKYHHNTIRSYLELIEYIQSQPKLILERTGHSYQVKIEKN</sequence>
<dbReference type="EMBL" id="CP042905">
    <property type="protein sequence ID" value="XDF89305.1"/>
    <property type="molecule type" value="Genomic_DNA"/>
</dbReference>
<reference evidence="1 2" key="2">
    <citation type="journal article" date="2024" name="Int. J. Syst. Evol. Microbiol.">
        <title>Promethearchaeum syntrophicum gen. nov., sp. nov., an anaerobic, obligately syntrophic archaeon, the first isolate of the lineage 'Asgard' archaea, and proposal of the new archaeal phylum Promethearchaeota phyl. nov. and kingdom Promethearchaeati regn. nov.</title>
        <authorList>
            <person name="Imachi H."/>
            <person name="Nobu M.K."/>
            <person name="Kato S."/>
            <person name="Takaki Y."/>
            <person name="Miyazaki M."/>
            <person name="Miyata M."/>
            <person name="Ogawara M."/>
            <person name="Saito Y."/>
            <person name="Sakai S."/>
            <person name="Tahara Y.O."/>
            <person name="Takano Y."/>
            <person name="Tasumi E."/>
            <person name="Uematsu K."/>
            <person name="Yoshimura T."/>
            <person name="Itoh T."/>
            <person name="Ohkuma M."/>
            <person name="Takai K."/>
        </authorList>
    </citation>
    <scope>NUCLEOTIDE SEQUENCE [LARGE SCALE GENOMIC DNA]</scope>
    <source>
        <strain evidence="1 2">MK-D1</strain>
    </source>
</reference>
<proteinExistence type="predicted"/>
<accession>A0AC61ZU20</accession>
<evidence type="ECO:0000313" key="1">
    <source>
        <dbReference type="EMBL" id="XDF89305.1"/>
    </source>
</evidence>
<dbReference type="Proteomes" id="UP000321408">
    <property type="component" value="Chromosome"/>
</dbReference>
<evidence type="ECO:0000313" key="2">
    <source>
        <dbReference type="Proteomes" id="UP000321408"/>
    </source>
</evidence>
<organism evidence="1 2">
    <name type="scientific">Promethearchaeum syntrophicum</name>
    <dbReference type="NCBI Taxonomy" id="2594042"/>
    <lineage>
        <taxon>Archaea</taxon>
        <taxon>Promethearchaeati</taxon>
        <taxon>Promethearchaeota</taxon>
        <taxon>Promethearchaeia</taxon>
        <taxon>Promethearchaeales</taxon>
        <taxon>Promethearchaeaceae</taxon>
        <taxon>Promethearchaeum</taxon>
    </lineage>
</organism>
<keyword evidence="2" id="KW-1185">Reference proteome</keyword>
<protein>
    <submittedName>
        <fullName evidence="1">Uncharacterized protein</fullName>
    </submittedName>
</protein>